<comment type="similarity">
    <text evidence="3">Belongs to the N(4)/N(6)-methyltransferase family.</text>
</comment>
<evidence type="ECO:0000313" key="6">
    <source>
        <dbReference type="Proteomes" id="UP000823598"/>
    </source>
</evidence>
<protein>
    <recommendedName>
        <fullName evidence="3">Methyltransferase</fullName>
        <ecNumber evidence="3">2.1.1.-</ecNumber>
    </recommendedName>
</protein>
<feature type="domain" description="DNA methylase N-4/N-6" evidence="4">
    <location>
        <begin position="9"/>
        <end position="90"/>
    </location>
</feature>
<dbReference type="EC" id="2.1.1.-" evidence="3"/>
<evidence type="ECO:0000256" key="3">
    <source>
        <dbReference type="RuleBase" id="RU362026"/>
    </source>
</evidence>
<keyword evidence="2" id="KW-0808">Transferase</keyword>
<name>A0A9D9ISN7_9BACT</name>
<reference evidence="5" key="1">
    <citation type="submission" date="2020-10" db="EMBL/GenBank/DDBJ databases">
        <authorList>
            <person name="Gilroy R."/>
        </authorList>
    </citation>
    <scope>NUCLEOTIDE SEQUENCE</scope>
    <source>
        <strain evidence="5">6919</strain>
    </source>
</reference>
<keyword evidence="1 5" id="KW-0489">Methyltransferase</keyword>
<dbReference type="AlphaFoldDB" id="A0A9D9ISN7"/>
<dbReference type="SUPFAM" id="SSF53335">
    <property type="entry name" value="S-adenosyl-L-methionine-dependent methyltransferases"/>
    <property type="match status" value="2"/>
</dbReference>
<dbReference type="Proteomes" id="UP000823598">
    <property type="component" value="Unassembled WGS sequence"/>
</dbReference>
<organism evidence="5 6">
    <name type="scientific">Candidatus Limisoma faecipullorum</name>
    <dbReference type="NCBI Taxonomy" id="2840854"/>
    <lineage>
        <taxon>Bacteria</taxon>
        <taxon>Pseudomonadati</taxon>
        <taxon>Bacteroidota</taxon>
        <taxon>Bacteroidia</taxon>
        <taxon>Bacteroidales</taxon>
        <taxon>Candidatus Limisoma</taxon>
    </lineage>
</organism>
<evidence type="ECO:0000256" key="1">
    <source>
        <dbReference type="ARBA" id="ARBA00022603"/>
    </source>
</evidence>
<reference evidence="5" key="2">
    <citation type="journal article" date="2021" name="PeerJ">
        <title>Extensive microbial diversity within the chicken gut microbiome revealed by metagenomics and culture.</title>
        <authorList>
            <person name="Gilroy R."/>
            <person name="Ravi A."/>
            <person name="Getino M."/>
            <person name="Pursley I."/>
            <person name="Horton D.L."/>
            <person name="Alikhan N.F."/>
            <person name="Baker D."/>
            <person name="Gharbi K."/>
            <person name="Hall N."/>
            <person name="Watson M."/>
            <person name="Adriaenssens E.M."/>
            <person name="Foster-Nyarko E."/>
            <person name="Jarju S."/>
            <person name="Secka A."/>
            <person name="Antonio M."/>
            <person name="Oren A."/>
            <person name="Chaudhuri R.R."/>
            <person name="La Ragione R."/>
            <person name="Hildebrand F."/>
            <person name="Pallen M.J."/>
        </authorList>
    </citation>
    <scope>NUCLEOTIDE SEQUENCE</scope>
    <source>
        <strain evidence="5">6919</strain>
    </source>
</reference>
<comment type="caution">
    <text evidence="5">The sequence shown here is derived from an EMBL/GenBank/DDBJ whole genome shotgun (WGS) entry which is preliminary data.</text>
</comment>
<dbReference type="GO" id="GO:0032259">
    <property type="term" value="P:methylation"/>
    <property type="evidence" value="ECO:0007669"/>
    <property type="project" value="UniProtKB-KW"/>
</dbReference>
<dbReference type="InterPro" id="IPR001091">
    <property type="entry name" value="RM_Methyltransferase"/>
</dbReference>
<sequence>MKFDKEHWKDIDINIDSLWLIGPRAKGGKRTNFYHGNFVPQIPDHLIRRYTDENDTVLDIFMGSGTTLFECERLNRNFIGFDINQDIIDFVENKMKDSNDIKYCINNCDVTDAVEFEKNIVADLKLMGKRTVDFLIAHPPYMDIVKFTDRLEDLSNTSDLNEFIRRFTLAMENGVKYLKSGKHFAVIVGDLYRNSEVLPLGFYLMDSIKRNIKCKLKGIVIKDMVGNRAKIGLESLWRYKCLKSDYFLFKHEYIFVFKKGV</sequence>
<dbReference type="PRINTS" id="PR00508">
    <property type="entry name" value="S21N4MTFRASE"/>
</dbReference>
<dbReference type="Pfam" id="PF01555">
    <property type="entry name" value="N6_N4_Mtase"/>
    <property type="match status" value="1"/>
</dbReference>
<dbReference type="GO" id="GO:0003677">
    <property type="term" value="F:DNA binding"/>
    <property type="evidence" value="ECO:0007669"/>
    <property type="project" value="InterPro"/>
</dbReference>
<evidence type="ECO:0000313" key="5">
    <source>
        <dbReference type="EMBL" id="MBO8476938.1"/>
    </source>
</evidence>
<accession>A0A9D9ISN7</accession>
<dbReference type="EMBL" id="JADIMC010000094">
    <property type="protein sequence ID" value="MBO8476938.1"/>
    <property type="molecule type" value="Genomic_DNA"/>
</dbReference>
<dbReference type="InterPro" id="IPR029063">
    <property type="entry name" value="SAM-dependent_MTases_sf"/>
</dbReference>
<dbReference type="InterPro" id="IPR002941">
    <property type="entry name" value="DNA_methylase_N4/N6"/>
</dbReference>
<proteinExistence type="inferred from homology"/>
<gene>
    <name evidence="5" type="ORF">IAB88_08090</name>
</gene>
<evidence type="ECO:0000259" key="4">
    <source>
        <dbReference type="Pfam" id="PF01555"/>
    </source>
</evidence>
<dbReference type="GO" id="GO:0008170">
    <property type="term" value="F:N-methyltransferase activity"/>
    <property type="evidence" value="ECO:0007669"/>
    <property type="project" value="InterPro"/>
</dbReference>
<evidence type="ECO:0000256" key="2">
    <source>
        <dbReference type="ARBA" id="ARBA00022679"/>
    </source>
</evidence>
<dbReference type="Gene3D" id="3.40.50.150">
    <property type="entry name" value="Vaccinia Virus protein VP39"/>
    <property type="match status" value="2"/>
</dbReference>